<keyword evidence="8 12" id="KW-0472">Membrane</keyword>
<keyword evidence="3" id="KW-0997">Cell inner membrane</keyword>
<feature type="binding site" evidence="12">
    <location>
        <position position="76"/>
    </location>
    <ligand>
        <name>Na(+)</name>
        <dbReference type="ChEBI" id="CHEBI:29101"/>
        <note>structural</note>
    </ligand>
</feature>
<keyword evidence="12" id="KW-0813">Transport</keyword>
<evidence type="ECO:0000256" key="10">
    <source>
        <dbReference type="ARBA" id="ARBA00035120"/>
    </source>
</evidence>
<evidence type="ECO:0000256" key="1">
    <source>
        <dbReference type="ARBA" id="ARBA00004651"/>
    </source>
</evidence>
<dbReference type="GO" id="GO:0062054">
    <property type="term" value="F:fluoride channel activity"/>
    <property type="evidence" value="ECO:0007669"/>
    <property type="project" value="UniProtKB-UniRule"/>
</dbReference>
<keyword evidence="9 12" id="KW-0407">Ion channel</keyword>
<dbReference type="PANTHER" id="PTHR28259">
    <property type="entry name" value="FLUORIDE EXPORT PROTEIN 1-RELATED"/>
    <property type="match status" value="1"/>
</dbReference>
<dbReference type="GO" id="GO:0046872">
    <property type="term" value="F:metal ion binding"/>
    <property type="evidence" value="ECO:0007669"/>
    <property type="project" value="UniProtKB-KW"/>
</dbReference>
<evidence type="ECO:0000256" key="2">
    <source>
        <dbReference type="ARBA" id="ARBA00022475"/>
    </source>
</evidence>
<dbReference type="AlphaFoldDB" id="A0A1U9JT50"/>
<dbReference type="PANTHER" id="PTHR28259:SF1">
    <property type="entry name" value="FLUORIDE EXPORT PROTEIN 1-RELATED"/>
    <property type="match status" value="1"/>
</dbReference>
<comment type="subcellular location">
    <subcellularLocation>
        <location evidence="1 12">Cell membrane</location>
        <topology evidence="1 12">Multi-pass membrane protein</topology>
    </subcellularLocation>
</comment>
<comment type="similarity">
    <text evidence="10 12">Belongs to the fluoride channel Fluc/FEX (TC 1.A.43) family.</text>
</comment>
<feature type="transmembrane region" description="Helical" evidence="12">
    <location>
        <begin position="68"/>
        <end position="89"/>
    </location>
</feature>
<sequence length="131" mass="13797">MAATLWVALGGAIGSVARHWLGLLLLPLSRGFPWGTVFVNISGSFLIALFGMLTVAQARFPASESLRLFVMVGFCGGFTTFSSFSLQTFELLQEGAPGHAFLNITLSVVLCLAASAAGYYAAIRLNGGTFT</sequence>
<feature type="transmembrane region" description="Helical" evidence="12">
    <location>
        <begin position="34"/>
        <end position="56"/>
    </location>
</feature>
<dbReference type="STRING" id="1902579.BHV28_03250"/>
<dbReference type="EMBL" id="CP017315">
    <property type="protein sequence ID" value="AQS41041.1"/>
    <property type="molecule type" value="Genomic_DNA"/>
</dbReference>
<reference evidence="13 14" key="2">
    <citation type="journal article" date="2016" name="Sci. Rep.">
        <title>The genome of Rhizobiales bacteria in predatory ants reveals urease gene functions but no genes for nitrogen fixation.</title>
        <authorList>
            <person name="Neuvonen M.M."/>
            <person name="Tamarit D."/>
            <person name="Naslund K."/>
            <person name="Liebig J."/>
            <person name="Feldhaar H."/>
            <person name="Moran N.A."/>
            <person name="Guy L."/>
            <person name="Andersson S.G."/>
        </authorList>
    </citation>
    <scope>NUCLEOTIDE SEQUENCE [LARGE SCALE GENOMIC DNA]</scope>
    <source>
        <strain evidence="13 14">Hsal</strain>
    </source>
</reference>
<evidence type="ECO:0000256" key="6">
    <source>
        <dbReference type="ARBA" id="ARBA00023053"/>
    </source>
</evidence>
<proteinExistence type="inferred from homology"/>
<keyword evidence="6 12" id="KW-0915">Sodium</keyword>
<dbReference type="HAMAP" id="MF_00454">
    <property type="entry name" value="FluC"/>
    <property type="match status" value="1"/>
</dbReference>
<comment type="function">
    <text evidence="12">Fluoride-specific ion channel. Important for reducing fluoride concentration in the cell, thus reducing its toxicity.</text>
</comment>
<keyword evidence="12" id="KW-0479">Metal-binding</keyword>
<keyword evidence="7 12" id="KW-0406">Ion transport</keyword>
<protein>
    <recommendedName>
        <fullName evidence="12">Fluoride-specific ion channel FluC</fullName>
    </recommendedName>
</protein>
<dbReference type="InterPro" id="IPR003691">
    <property type="entry name" value="FluC"/>
</dbReference>
<comment type="catalytic activity">
    <reaction evidence="11">
        <text>fluoride(in) = fluoride(out)</text>
        <dbReference type="Rhea" id="RHEA:76159"/>
        <dbReference type="ChEBI" id="CHEBI:17051"/>
    </reaction>
    <physiologicalReaction direction="left-to-right" evidence="11">
        <dbReference type="Rhea" id="RHEA:76160"/>
    </physiologicalReaction>
</comment>
<gene>
    <name evidence="12 13" type="primary">crcB</name>
    <name evidence="12" type="synonym">fluC</name>
    <name evidence="13" type="ORF">BHV28_03250</name>
</gene>
<keyword evidence="14" id="KW-1185">Reference proteome</keyword>
<evidence type="ECO:0000256" key="8">
    <source>
        <dbReference type="ARBA" id="ARBA00023136"/>
    </source>
</evidence>
<name>A0A1U9JT50_9HYPH</name>
<keyword evidence="4 12" id="KW-0812">Transmembrane</keyword>
<dbReference type="KEGG" id="thd:BHV28_03250"/>
<evidence type="ECO:0000256" key="9">
    <source>
        <dbReference type="ARBA" id="ARBA00023303"/>
    </source>
</evidence>
<dbReference type="Pfam" id="PF02537">
    <property type="entry name" value="CRCB"/>
    <property type="match status" value="1"/>
</dbReference>
<evidence type="ECO:0000256" key="11">
    <source>
        <dbReference type="ARBA" id="ARBA00035585"/>
    </source>
</evidence>
<dbReference type="Proteomes" id="UP000188912">
    <property type="component" value="Chromosome"/>
</dbReference>
<evidence type="ECO:0000313" key="13">
    <source>
        <dbReference type="EMBL" id="AQS41041.1"/>
    </source>
</evidence>
<accession>A0A1U9JT50</accession>
<dbReference type="GO" id="GO:0140114">
    <property type="term" value="P:cellular detoxification of fluoride"/>
    <property type="evidence" value="ECO:0007669"/>
    <property type="project" value="UniProtKB-UniRule"/>
</dbReference>
<feature type="binding site" evidence="12">
    <location>
        <position position="79"/>
    </location>
    <ligand>
        <name>Na(+)</name>
        <dbReference type="ChEBI" id="CHEBI:29101"/>
        <note>structural</note>
    </ligand>
</feature>
<evidence type="ECO:0000256" key="5">
    <source>
        <dbReference type="ARBA" id="ARBA00022989"/>
    </source>
</evidence>
<dbReference type="NCBIfam" id="TIGR00494">
    <property type="entry name" value="crcB"/>
    <property type="match status" value="1"/>
</dbReference>
<dbReference type="GO" id="GO:0005886">
    <property type="term" value="C:plasma membrane"/>
    <property type="evidence" value="ECO:0007669"/>
    <property type="project" value="UniProtKB-SubCell"/>
</dbReference>
<feature type="transmembrane region" description="Helical" evidence="12">
    <location>
        <begin position="101"/>
        <end position="122"/>
    </location>
</feature>
<keyword evidence="5 12" id="KW-1133">Transmembrane helix</keyword>
<evidence type="ECO:0000313" key="14">
    <source>
        <dbReference type="Proteomes" id="UP000188912"/>
    </source>
</evidence>
<comment type="activity regulation">
    <text evidence="12">Na(+) is not transported, but it plays an essential structural role and its presence is essential for fluoride channel function.</text>
</comment>
<evidence type="ECO:0000256" key="7">
    <source>
        <dbReference type="ARBA" id="ARBA00023065"/>
    </source>
</evidence>
<organism evidence="13 14">
    <name type="scientific">Candidatus Tokpelaia hoelldobleri</name>
    <dbReference type="NCBI Taxonomy" id="1902579"/>
    <lineage>
        <taxon>Bacteria</taxon>
        <taxon>Pseudomonadati</taxon>
        <taxon>Pseudomonadota</taxon>
        <taxon>Alphaproteobacteria</taxon>
        <taxon>Hyphomicrobiales</taxon>
        <taxon>Candidatus Tokpelaia</taxon>
    </lineage>
</organism>
<evidence type="ECO:0000256" key="4">
    <source>
        <dbReference type="ARBA" id="ARBA00022692"/>
    </source>
</evidence>
<evidence type="ECO:0000256" key="3">
    <source>
        <dbReference type="ARBA" id="ARBA00022519"/>
    </source>
</evidence>
<evidence type="ECO:0000256" key="12">
    <source>
        <dbReference type="HAMAP-Rule" id="MF_00454"/>
    </source>
</evidence>
<reference evidence="13 14" key="1">
    <citation type="journal article" date="2010" name="Science">
        <title>Genomic comparison of the ants Camponotus floridanus and Harpegnathos saltator.</title>
        <authorList>
            <person name="Bonasio R."/>
            <person name="Zhang G."/>
            <person name="Ye C."/>
            <person name="Mutti N.S."/>
            <person name="Fang X."/>
            <person name="Qin N."/>
            <person name="Donahue G."/>
            <person name="Yang P."/>
            <person name="Li Q."/>
            <person name="Li C."/>
            <person name="Zhang P."/>
            <person name="Huang Z."/>
            <person name="Berger S.L."/>
            <person name="Reinberg D."/>
            <person name="Wang J."/>
            <person name="Liebig J."/>
        </authorList>
    </citation>
    <scope>NUCLEOTIDE SEQUENCE [LARGE SCALE GENOMIC DNA]</scope>
    <source>
        <strain evidence="13 14">Hsal</strain>
    </source>
</reference>
<keyword evidence="2 12" id="KW-1003">Cell membrane</keyword>